<gene>
    <name evidence="1" type="ORF">GDO86_005760</name>
</gene>
<comment type="caution">
    <text evidence="1">The sequence shown here is derived from an EMBL/GenBank/DDBJ whole genome shotgun (WGS) entry which is preliminary data.</text>
</comment>
<dbReference type="SUPFAM" id="SSF48592">
    <property type="entry name" value="GroEL equatorial domain-like"/>
    <property type="match status" value="1"/>
</dbReference>
<reference evidence="1" key="1">
    <citation type="thesis" date="2020" institute="ProQuest LLC" country="789 East Eisenhower Parkway, Ann Arbor, MI, USA">
        <title>Comparative Genomics and Chromosome Evolution.</title>
        <authorList>
            <person name="Mudd A.B."/>
        </authorList>
    </citation>
    <scope>NUCLEOTIDE SEQUENCE</scope>
    <source>
        <strain evidence="1">Female2</strain>
        <tissue evidence="1">Blood</tissue>
    </source>
</reference>
<proteinExistence type="predicted"/>
<dbReference type="InterPro" id="IPR027413">
    <property type="entry name" value="GROEL-like_equatorial_sf"/>
</dbReference>
<dbReference type="InterPro" id="IPR027409">
    <property type="entry name" value="GroEL-like_apical_dom_sf"/>
</dbReference>
<dbReference type="Gene3D" id="3.50.7.10">
    <property type="entry name" value="GroEL"/>
    <property type="match status" value="1"/>
</dbReference>
<dbReference type="InterPro" id="IPR042619">
    <property type="entry name" value="BBS10"/>
</dbReference>
<dbReference type="PANTHER" id="PTHR14667">
    <property type="entry name" value="BARDET-BIEDL SYNDROME 10 PROTEIN"/>
    <property type="match status" value="1"/>
</dbReference>
<sequence>MERYPLALDLNHILQVAEALENIVSRCFGPNGGQVLFIKSTGDLLVTRNGRKILESLILDNPVGRMIVNSACSHADITGDGVKSFVMLLCGILRGLRAASDKNRKYGNEKSGHVSKRLSNLLMTFESEVLENIVGKHLSQHFHSVFSGLEAKTCCSKSIQCALYTYFCGRTSQNIQDFISKLVYDFVRMCANNSDCITDTVALISSCFSVLHTDVSGQPIENSRIVTGFVLHRDFSVHCPAGGDRRAVIITEQMHQSLSAPDVDFAVSSDAHLHDCQIYLRQRTEKLIKHLKDMEVKLILSNVKQPEIVLFYARQNGISVVDCLPTEEIEWVSKITGASLLRTANDIYLVQISDTFLTCCQTIMLGSRKYVHITCSSSLSFLPHCVVICSPVRGLTEQLISSFCGAFKMLDQLFQLKTENWKQKTEMNGCCKTSEKDSVKSQGLNCFNCQNNEVYECRMAWGGTFEMLLNHYLHCFAQKCQDTELAIISQVVGDALLCIPRNIYKSKKGNASFPLIYAQLINLLGKKELTEKYPLGFESVSCKYQLVASVLQCVSKLVTIDYIVGIKSPSKDSEDVLT</sequence>
<dbReference type="EMBL" id="JAACNH010000006">
    <property type="protein sequence ID" value="KAG8439705.1"/>
    <property type="molecule type" value="Genomic_DNA"/>
</dbReference>
<accession>A0A8T2J3A8</accession>
<evidence type="ECO:0008006" key="3">
    <source>
        <dbReference type="Google" id="ProtNLM"/>
    </source>
</evidence>
<dbReference type="Pfam" id="PF00118">
    <property type="entry name" value="Cpn60_TCP1"/>
    <property type="match status" value="2"/>
</dbReference>
<protein>
    <recommendedName>
        <fullName evidence="3">Bardet-Biedl syndrome 10</fullName>
    </recommendedName>
</protein>
<dbReference type="Gene3D" id="3.30.260.10">
    <property type="entry name" value="TCP-1-like chaperonin intermediate domain"/>
    <property type="match status" value="1"/>
</dbReference>
<dbReference type="SUPFAM" id="SSF52029">
    <property type="entry name" value="GroEL apical domain-like"/>
    <property type="match status" value="1"/>
</dbReference>
<dbReference type="Proteomes" id="UP000812440">
    <property type="component" value="Chromosome 3"/>
</dbReference>
<dbReference type="OrthoDB" id="9393833at2759"/>
<evidence type="ECO:0000313" key="2">
    <source>
        <dbReference type="Proteomes" id="UP000812440"/>
    </source>
</evidence>
<dbReference type="Gene3D" id="1.10.560.10">
    <property type="entry name" value="GroEL-like equatorial domain"/>
    <property type="match status" value="1"/>
</dbReference>
<keyword evidence="2" id="KW-1185">Reference proteome</keyword>
<dbReference type="AlphaFoldDB" id="A0A8T2J3A8"/>
<dbReference type="PANTHER" id="PTHR14667:SF2">
    <property type="entry name" value="BARDET-BIEDL SYNDROME 10 PROTEIN"/>
    <property type="match status" value="1"/>
</dbReference>
<dbReference type="InterPro" id="IPR027410">
    <property type="entry name" value="TCP-1-like_intermed_sf"/>
</dbReference>
<dbReference type="InterPro" id="IPR002423">
    <property type="entry name" value="Cpn60/GroEL/TCP-1"/>
</dbReference>
<dbReference type="GO" id="GO:0005524">
    <property type="term" value="F:ATP binding"/>
    <property type="evidence" value="ECO:0007669"/>
    <property type="project" value="InterPro"/>
</dbReference>
<dbReference type="GO" id="GO:0051131">
    <property type="term" value="P:chaperone-mediated protein complex assembly"/>
    <property type="evidence" value="ECO:0007669"/>
    <property type="project" value="InterPro"/>
</dbReference>
<evidence type="ECO:0000313" key="1">
    <source>
        <dbReference type="EMBL" id="KAG8439705.1"/>
    </source>
</evidence>
<name>A0A8T2J3A8_9PIPI</name>
<organism evidence="1 2">
    <name type="scientific">Hymenochirus boettgeri</name>
    <name type="common">Congo dwarf clawed frog</name>
    <dbReference type="NCBI Taxonomy" id="247094"/>
    <lineage>
        <taxon>Eukaryota</taxon>
        <taxon>Metazoa</taxon>
        <taxon>Chordata</taxon>
        <taxon>Craniata</taxon>
        <taxon>Vertebrata</taxon>
        <taxon>Euteleostomi</taxon>
        <taxon>Amphibia</taxon>
        <taxon>Batrachia</taxon>
        <taxon>Anura</taxon>
        <taxon>Pipoidea</taxon>
        <taxon>Pipidae</taxon>
        <taxon>Pipinae</taxon>
        <taxon>Hymenochirus</taxon>
    </lineage>
</organism>